<sequence>MDRADGRLASTLRPLSCELGTLHNADGSALWKSGSTQVLAAVHGPVAPRQPQHETQKAKISIIIKSGTTVNTLEREWEAFITKALTACLVTEQYPRSVIQIVLQILSADGSVLGAALNGAVAALMDAGIAMKVLPVAVTC</sequence>
<dbReference type="SUPFAM" id="SSF54211">
    <property type="entry name" value="Ribosomal protein S5 domain 2-like"/>
    <property type="match status" value="1"/>
</dbReference>
<name>A0A8J9SCB8_PHATR</name>
<evidence type="ECO:0000259" key="2">
    <source>
        <dbReference type="Pfam" id="PF01138"/>
    </source>
</evidence>
<accession>A0A8J9SCB8</accession>
<protein>
    <recommendedName>
        <fullName evidence="2">Exoribonuclease phosphorolytic domain-containing protein</fullName>
    </recommendedName>
</protein>
<dbReference type="Gene3D" id="3.30.230.70">
    <property type="entry name" value="GHMP Kinase, N-terminal domain"/>
    <property type="match status" value="1"/>
</dbReference>
<dbReference type="Pfam" id="PF01138">
    <property type="entry name" value="RNase_PH"/>
    <property type="match status" value="1"/>
</dbReference>
<dbReference type="GO" id="GO:0000177">
    <property type="term" value="C:cytoplasmic exosome (RNase complex)"/>
    <property type="evidence" value="ECO:0007669"/>
    <property type="project" value="TreeGrafter"/>
</dbReference>
<reference evidence="3" key="1">
    <citation type="submission" date="2022-02" db="EMBL/GenBank/DDBJ databases">
        <authorList>
            <person name="Giguere J D."/>
        </authorList>
    </citation>
    <scope>NUCLEOTIDE SEQUENCE</scope>
    <source>
        <strain evidence="3">CCAP 1055/1</strain>
    </source>
</reference>
<dbReference type="AlphaFoldDB" id="A0A8J9SCB8"/>
<dbReference type="PANTHER" id="PTHR11953">
    <property type="entry name" value="EXOSOME COMPLEX COMPONENT"/>
    <property type="match status" value="1"/>
</dbReference>
<organism evidence="3">
    <name type="scientific">Phaeodactylum tricornutum</name>
    <name type="common">Diatom</name>
    <dbReference type="NCBI Taxonomy" id="2850"/>
    <lineage>
        <taxon>Eukaryota</taxon>
        <taxon>Sar</taxon>
        <taxon>Stramenopiles</taxon>
        <taxon>Ochrophyta</taxon>
        <taxon>Bacillariophyta</taxon>
        <taxon>Bacillariophyceae</taxon>
        <taxon>Bacillariophycidae</taxon>
        <taxon>Naviculales</taxon>
        <taxon>Phaeodactylaceae</taxon>
        <taxon>Phaeodactylum</taxon>
    </lineage>
</organism>
<dbReference type="InterPro" id="IPR001247">
    <property type="entry name" value="ExoRNase_PH_dom1"/>
</dbReference>
<dbReference type="GO" id="GO:0071051">
    <property type="term" value="P:poly(A)-dependent snoRNA 3'-end processing"/>
    <property type="evidence" value="ECO:0007669"/>
    <property type="project" value="TreeGrafter"/>
</dbReference>
<dbReference type="GO" id="GO:0071028">
    <property type="term" value="P:nuclear mRNA surveillance"/>
    <property type="evidence" value="ECO:0007669"/>
    <property type="project" value="TreeGrafter"/>
</dbReference>
<evidence type="ECO:0000256" key="1">
    <source>
        <dbReference type="ARBA" id="ARBA00006678"/>
    </source>
</evidence>
<gene>
    <name evidence="3" type="ORF">PTTT1_LOCUS36822</name>
</gene>
<dbReference type="GO" id="GO:0000176">
    <property type="term" value="C:nuclear exosome (RNase complex)"/>
    <property type="evidence" value="ECO:0007669"/>
    <property type="project" value="TreeGrafter"/>
</dbReference>
<dbReference type="InterPro" id="IPR050080">
    <property type="entry name" value="RNase_PH"/>
</dbReference>
<comment type="similarity">
    <text evidence="1">Belongs to the RNase PH family.</text>
</comment>
<dbReference type="EMBL" id="OU594944">
    <property type="protein sequence ID" value="CAG9287868.1"/>
    <property type="molecule type" value="Genomic_DNA"/>
</dbReference>
<dbReference type="Proteomes" id="UP000836788">
    <property type="component" value="Chromosome 3"/>
</dbReference>
<dbReference type="GO" id="GO:0016075">
    <property type="term" value="P:rRNA catabolic process"/>
    <property type="evidence" value="ECO:0007669"/>
    <property type="project" value="TreeGrafter"/>
</dbReference>
<dbReference type="InterPro" id="IPR027408">
    <property type="entry name" value="PNPase/RNase_PH_dom_sf"/>
</dbReference>
<dbReference type="PANTHER" id="PTHR11953:SF0">
    <property type="entry name" value="EXOSOME COMPLEX COMPONENT RRP41"/>
    <property type="match status" value="1"/>
</dbReference>
<dbReference type="InterPro" id="IPR020568">
    <property type="entry name" value="Ribosomal_Su5_D2-typ_SF"/>
</dbReference>
<dbReference type="GO" id="GO:0003723">
    <property type="term" value="F:RNA binding"/>
    <property type="evidence" value="ECO:0007669"/>
    <property type="project" value="TreeGrafter"/>
</dbReference>
<feature type="domain" description="Exoribonuclease phosphorolytic" evidence="2">
    <location>
        <begin position="12"/>
        <end position="129"/>
    </location>
</feature>
<evidence type="ECO:0000313" key="3">
    <source>
        <dbReference type="EMBL" id="CAG9287868.1"/>
    </source>
</evidence>
<proteinExistence type="inferred from homology"/>
<feature type="non-terminal residue" evidence="3">
    <location>
        <position position="140"/>
    </location>
</feature>
<dbReference type="GO" id="GO:0034475">
    <property type="term" value="P:U4 snRNA 3'-end processing"/>
    <property type="evidence" value="ECO:0007669"/>
    <property type="project" value="TreeGrafter"/>
</dbReference>
<dbReference type="GO" id="GO:0005730">
    <property type="term" value="C:nucleolus"/>
    <property type="evidence" value="ECO:0007669"/>
    <property type="project" value="TreeGrafter"/>
</dbReference>